<dbReference type="Pfam" id="PF02301">
    <property type="entry name" value="HORMA"/>
    <property type="match status" value="1"/>
</dbReference>
<keyword evidence="14" id="KW-1185">Reference proteome</keyword>
<feature type="domain" description="HORMA" evidence="12">
    <location>
        <begin position="83"/>
        <end position="331"/>
    </location>
</feature>
<dbReference type="GO" id="GO:0005694">
    <property type="term" value="C:chromosome"/>
    <property type="evidence" value="ECO:0007669"/>
    <property type="project" value="UniProtKB-SubCell"/>
</dbReference>
<dbReference type="SMART" id="SM00249">
    <property type="entry name" value="PHD"/>
    <property type="match status" value="1"/>
</dbReference>
<evidence type="ECO:0000259" key="11">
    <source>
        <dbReference type="PROSITE" id="PS50016"/>
    </source>
</evidence>
<dbReference type="KEGG" id="cne:CNK00900"/>
<dbReference type="GO" id="GO:0008270">
    <property type="term" value="F:zinc ion binding"/>
    <property type="evidence" value="ECO:0007669"/>
    <property type="project" value="UniProtKB-KW"/>
</dbReference>
<feature type="compositionally biased region" description="Basic and acidic residues" evidence="10">
    <location>
        <begin position="342"/>
        <end position="359"/>
    </location>
</feature>
<evidence type="ECO:0008006" key="15">
    <source>
        <dbReference type="Google" id="ProtNLM"/>
    </source>
</evidence>
<evidence type="ECO:0000256" key="3">
    <source>
        <dbReference type="ARBA" id="ARBA00022454"/>
    </source>
</evidence>
<dbReference type="STRING" id="214684.Q5K9S8"/>
<dbReference type="SUPFAM" id="SSF57903">
    <property type="entry name" value="FYVE/PHD zinc finger"/>
    <property type="match status" value="1"/>
</dbReference>
<dbReference type="Proteomes" id="UP000002149">
    <property type="component" value="Chromosome 11"/>
</dbReference>
<dbReference type="InterPro" id="IPR051294">
    <property type="entry name" value="HORMA_MeioticProgression"/>
</dbReference>
<evidence type="ECO:0000256" key="4">
    <source>
        <dbReference type="ARBA" id="ARBA00022723"/>
    </source>
</evidence>
<dbReference type="InterPro" id="IPR013083">
    <property type="entry name" value="Znf_RING/FYVE/PHD"/>
</dbReference>
<dbReference type="VEuPathDB" id="FungiDB:CNK00900"/>
<organism evidence="13 14">
    <name type="scientific">Cryptococcus deneoformans (strain JEC21 / ATCC MYA-565)</name>
    <name type="common">Cryptococcus neoformans var. neoformans serotype D</name>
    <dbReference type="NCBI Taxonomy" id="214684"/>
    <lineage>
        <taxon>Eukaryota</taxon>
        <taxon>Fungi</taxon>
        <taxon>Dikarya</taxon>
        <taxon>Basidiomycota</taxon>
        <taxon>Agaricomycotina</taxon>
        <taxon>Tremellomycetes</taxon>
        <taxon>Tremellales</taxon>
        <taxon>Cryptococcaceae</taxon>
        <taxon>Cryptococcus</taxon>
        <taxon>Cryptococcus neoformans species complex</taxon>
    </lineage>
</organism>
<dbReference type="PaxDb" id="214684-Q5K9S8"/>
<dbReference type="InterPro" id="IPR036570">
    <property type="entry name" value="HORMA_dom_sf"/>
</dbReference>
<feature type="compositionally biased region" description="Basic residues" evidence="10">
    <location>
        <begin position="454"/>
        <end position="469"/>
    </location>
</feature>
<feature type="compositionally biased region" description="Polar residues" evidence="10">
    <location>
        <begin position="128"/>
        <end position="143"/>
    </location>
</feature>
<reference evidence="13 14" key="1">
    <citation type="journal article" date="2005" name="Science">
        <title>The genome of the basidiomycetous yeast and human pathogen Cryptococcus neoformans.</title>
        <authorList>
            <person name="Loftus B.J."/>
            <person name="Fung E."/>
            <person name="Roncaglia P."/>
            <person name="Rowley D."/>
            <person name="Amedeo P."/>
            <person name="Bruno D."/>
            <person name="Vamathevan J."/>
            <person name="Miranda M."/>
            <person name="Anderson I.J."/>
            <person name="Fraser J.A."/>
            <person name="Allen J.E."/>
            <person name="Bosdet I.E."/>
            <person name="Brent M.R."/>
            <person name="Chiu R."/>
            <person name="Doering T.L."/>
            <person name="Donlin M.J."/>
            <person name="D'Souza C.A."/>
            <person name="Fox D.S."/>
            <person name="Grinberg V."/>
            <person name="Fu J."/>
            <person name="Fukushima M."/>
            <person name="Haas B.J."/>
            <person name="Huang J.C."/>
            <person name="Janbon G."/>
            <person name="Jones S.J."/>
            <person name="Koo H.L."/>
            <person name="Krzywinski M.I."/>
            <person name="Kwon-Chung J.K."/>
            <person name="Lengeler K.B."/>
            <person name="Maiti R."/>
            <person name="Marra M.A."/>
            <person name="Marra R.E."/>
            <person name="Mathewson C.A."/>
            <person name="Mitchell T.G."/>
            <person name="Pertea M."/>
            <person name="Riggs F.R."/>
            <person name="Salzberg S.L."/>
            <person name="Schein J.E."/>
            <person name="Shvartsbeyn A."/>
            <person name="Shin H."/>
            <person name="Shumway M."/>
            <person name="Specht C.A."/>
            <person name="Suh B.B."/>
            <person name="Tenney A."/>
            <person name="Utterback T.R."/>
            <person name="Wickes B.L."/>
            <person name="Wortman J.R."/>
            <person name="Wye N.H."/>
            <person name="Kronstad J.W."/>
            <person name="Lodge J.K."/>
            <person name="Heitman J."/>
            <person name="Davis R.W."/>
            <person name="Fraser C.M."/>
            <person name="Hyman R.W."/>
        </authorList>
    </citation>
    <scope>NUCLEOTIDE SEQUENCE [LARGE SCALE GENOMIC DNA]</scope>
    <source>
        <strain evidence="14">JEC21 / ATCC MYA-565</strain>
    </source>
</reference>
<evidence type="ECO:0000256" key="6">
    <source>
        <dbReference type="ARBA" id="ARBA00022833"/>
    </source>
</evidence>
<dbReference type="HOGENOM" id="CLU_316870_0_0_1"/>
<feature type="region of interest" description="Disordered" evidence="10">
    <location>
        <begin position="513"/>
        <end position="670"/>
    </location>
</feature>
<feature type="region of interest" description="Disordered" evidence="10">
    <location>
        <begin position="118"/>
        <end position="156"/>
    </location>
</feature>
<dbReference type="InterPro" id="IPR001965">
    <property type="entry name" value="Znf_PHD"/>
</dbReference>
<feature type="region of interest" description="Disordered" evidence="10">
    <location>
        <begin position="847"/>
        <end position="872"/>
    </location>
</feature>
<feature type="region of interest" description="Disordered" evidence="10">
    <location>
        <begin position="338"/>
        <end position="359"/>
    </location>
</feature>
<sequence>MPSKQAFKPPKPVQGAKTAAATGKSSTKGKQPLRQAVTTQNAKQALSQSQSQAISQAQGPKSKNSLELQSAAVKQDLSTITHQESLVIMRTTLGASLGAICYLRRLLPDDSFSDTYMTDSIPLPGKSADQQYQMSQPDPNGSQQPGGGKGFKYPRIRGDGSPEGAKILKFVEEGVMDAVSKGYLRSFMFIIFLDKDDPQNIVESYTFNFFYSGPSNIPSIDMTHQVAGEDSSTDTPGIGDPRTHQDVRRSVKTLMKTLILSCQKLTDLPRQRYVDFKLSYNENAPKGYEAPGFRDCTEDPLFMCTSDKDTGPTDVTMGKTTTGSHGVSVTTQSIVQLLPARTDSDERKASGEKDDPEKERAEQLEAAEKRNVAWSADLPVYDRKAYEQPDDIYDVLKRPLGTLLADGNILPFSMPDASSAEKNVTGKKRAHQTLEEEIMELSQAQVTQPPVSQTRRRASSRASIARRRSQTAFDFDADGETDYCGSMAIIPPAPAQTAPCRSKGSTSAIFADQNSSASEDGPNSKSAPKSAPMAIENDTDETQECGALRSKSVNQLSERPKKAQKTNNNSSPADTDQANKENANAKLKKPNKSETPKAKADKSPKFASSSKSNSRSRPSATPTSTPQKPKDSTPRKRSTPPARRMLARTVEAARTSPLKKKTSRKTASRTDTHLVEANEDKINCFCGADDEQDGSMQCDGCRNWVHCPCVGFSELKAAAQVDNWYCLICKMERIEGQKWTKLQLQRAREGMSKLALFRRALLTVRQQGGIGKAGPLRDVLGCSVNALAIICKQLYSEGFIDAPFGSRKKKGAFYKWVQLPEINERFLGYFKPNGGVERELFEFYKDQSSDPMEEDNEEPSSQTTQVNPDADEVSVPKALTSSLAPPNTIKTPFGTFIPSFDGQPISLYSVLAIRSSRAESPIELLEDW</sequence>
<evidence type="ECO:0000256" key="2">
    <source>
        <dbReference type="ARBA" id="ARBA00004286"/>
    </source>
</evidence>
<dbReference type="eggNOG" id="KOG4652">
    <property type="taxonomic scope" value="Eukaryota"/>
</dbReference>
<keyword evidence="5 9" id="KW-0863">Zinc-finger</keyword>
<dbReference type="InParanoid" id="Q5K9S8"/>
<dbReference type="PROSITE" id="PS50016">
    <property type="entry name" value="ZF_PHD_2"/>
    <property type="match status" value="1"/>
</dbReference>
<protein>
    <recommendedName>
        <fullName evidence="15">HORMA domain-containing protein</fullName>
    </recommendedName>
</protein>
<evidence type="ECO:0000313" key="13">
    <source>
        <dbReference type="EMBL" id="AAW46136.2"/>
    </source>
</evidence>
<name>Q5K9S8_CRYD1</name>
<evidence type="ECO:0000259" key="12">
    <source>
        <dbReference type="PROSITE" id="PS50815"/>
    </source>
</evidence>
<keyword evidence="3" id="KW-0158">Chromosome</keyword>
<dbReference type="Pfam" id="PF00628">
    <property type="entry name" value="PHD"/>
    <property type="match status" value="1"/>
</dbReference>
<dbReference type="OrthoDB" id="1928087at2759"/>
<comment type="subcellular location">
    <subcellularLocation>
        <location evidence="2">Chromosome</location>
    </subcellularLocation>
    <subcellularLocation>
        <location evidence="1">Nucleus</location>
    </subcellularLocation>
</comment>
<feature type="compositionally biased region" description="Low complexity" evidence="10">
    <location>
        <begin position="15"/>
        <end position="30"/>
    </location>
</feature>
<accession>Q5K9S8</accession>
<feature type="domain" description="PHD-type" evidence="11">
    <location>
        <begin position="681"/>
        <end position="732"/>
    </location>
</feature>
<dbReference type="PANTHER" id="PTHR48225:SF7">
    <property type="entry name" value="MEIOSIS-SPECIFIC PROTEIN HOP1"/>
    <property type="match status" value="1"/>
</dbReference>
<gene>
    <name evidence="13" type="ordered locus">CNK00900</name>
</gene>
<dbReference type="GO" id="GO:0051598">
    <property type="term" value="P:meiotic recombination checkpoint signaling"/>
    <property type="evidence" value="ECO:0000318"/>
    <property type="project" value="GO_Central"/>
</dbReference>
<feature type="compositionally biased region" description="Basic residues" evidence="10">
    <location>
        <begin position="657"/>
        <end position="667"/>
    </location>
</feature>
<dbReference type="InterPro" id="IPR019786">
    <property type="entry name" value="Zinc_finger_PHD-type_CS"/>
</dbReference>
<dbReference type="Gene3D" id="3.30.900.10">
    <property type="entry name" value="HORMA domain"/>
    <property type="match status" value="1"/>
</dbReference>
<feature type="compositionally biased region" description="Polar residues" evidence="10">
    <location>
        <begin position="442"/>
        <end position="451"/>
    </location>
</feature>
<dbReference type="PROSITE" id="PS50815">
    <property type="entry name" value="HORMA"/>
    <property type="match status" value="1"/>
</dbReference>
<dbReference type="SUPFAM" id="SSF56019">
    <property type="entry name" value="The spindle assembly checkpoint protein mad2"/>
    <property type="match status" value="1"/>
</dbReference>
<keyword evidence="7" id="KW-0539">Nucleus</keyword>
<dbReference type="GO" id="GO:0005634">
    <property type="term" value="C:nucleus"/>
    <property type="evidence" value="ECO:0000318"/>
    <property type="project" value="GO_Central"/>
</dbReference>
<evidence type="ECO:0000256" key="7">
    <source>
        <dbReference type="ARBA" id="ARBA00023242"/>
    </source>
</evidence>
<dbReference type="InterPro" id="IPR019787">
    <property type="entry name" value="Znf_PHD-finger"/>
</dbReference>
<feature type="region of interest" description="Disordered" evidence="10">
    <location>
        <begin position="442"/>
        <end position="472"/>
    </location>
</feature>
<feature type="compositionally biased region" description="Basic and acidic residues" evidence="10">
    <location>
        <begin position="591"/>
        <end position="604"/>
    </location>
</feature>
<feature type="compositionally biased region" description="Polar residues" evidence="10">
    <location>
        <begin position="565"/>
        <end position="576"/>
    </location>
</feature>
<evidence type="ECO:0000256" key="1">
    <source>
        <dbReference type="ARBA" id="ARBA00004123"/>
    </source>
</evidence>
<keyword evidence="8" id="KW-0469">Meiosis</keyword>
<feature type="compositionally biased region" description="Low complexity" evidence="10">
    <location>
        <begin position="605"/>
        <end position="626"/>
    </location>
</feature>
<evidence type="ECO:0000313" key="14">
    <source>
        <dbReference type="Proteomes" id="UP000002149"/>
    </source>
</evidence>
<dbReference type="AlphaFoldDB" id="Q5K9S8"/>
<dbReference type="GO" id="GO:0007130">
    <property type="term" value="P:synaptonemal complex assembly"/>
    <property type="evidence" value="ECO:0000318"/>
    <property type="project" value="GO_Central"/>
</dbReference>
<feature type="compositionally biased region" description="Low complexity" evidence="10">
    <location>
        <begin position="40"/>
        <end position="58"/>
    </location>
</feature>
<evidence type="ECO:0000256" key="9">
    <source>
        <dbReference type="PROSITE-ProRule" id="PRU00146"/>
    </source>
</evidence>
<dbReference type="GeneID" id="3254429"/>
<proteinExistence type="predicted"/>
<dbReference type="Gene3D" id="3.30.40.10">
    <property type="entry name" value="Zinc/RING finger domain, C3HC4 (zinc finger)"/>
    <property type="match status" value="1"/>
</dbReference>
<dbReference type="PANTHER" id="PTHR48225">
    <property type="entry name" value="HORMA DOMAIN-CONTAINING PROTEIN 1"/>
    <property type="match status" value="1"/>
</dbReference>
<feature type="compositionally biased region" description="Polar residues" evidence="10">
    <location>
        <begin position="513"/>
        <end position="527"/>
    </location>
</feature>
<feature type="region of interest" description="Disordered" evidence="10">
    <location>
        <begin position="1"/>
        <end position="66"/>
    </location>
</feature>
<dbReference type="EMBL" id="AE017351">
    <property type="protein sequence ID" value="AAW46136.2"/>
    <property type="molecule type" value="Genomic_DNA"/>
</dbReference>
<keyword evidence="6" id="KW-0862">Zinc</keyword>
<dbReference type="InterPro" id="IPR003511">
    <property type="entry name" value="HORMA_dom"/>
</dbReference>
<evidence type="ECO:0000256" key="10">
    <source>
        <dbReference type="SAM" id="MobiDB-lite"/>
    </source>
</evidence>
<evidence type="ECO:0000256" key="8">
    <source>
        <dbReference type="ARBA" id="ARBA00023254"/>
    </source>
</evidence>
<dbReference type="InterPro" id="IPR011011">
    <property type="entry name" value="Znf_FYVE_PHD"/>
</dbReference>
<evidence type="ECO:0000256" key="5">
    <source>
        <dbReference type="ARBA" id="ARBA00022771"/>
    </source>
</evidence>
<keyword evidence="4" id="KW-0479">Metal-binding</keyword>
<dbReference type="PROSITE" id="PS01359">
    <property type="entry name" value="ZF_PHD_1"/>
    <property type="match status" value="1"/>
</dbReference>
<dbReference type="RefSeq" id="XP_024513712.1">
    <property type="nucleotide sequence ID" value="XM_024658036.1"/>
</dbReference>